<dbReference type="OrthoDB" id="4501190at2759"/>
<gene>
    <name evidence="1" type="ORF">N7515_010279</name>
</gene>
<dbReference type="GeneID" id="81410193"/>
<reference evidence="1" key="2">
    <citation type="journal article" date="2023" name="IMA Fungus">
        <title>Comparative genomic study of the Penicillium genus elucidates a diverse pangenome and 15 lateral gene transfer events.</title>
        <authorList>
            <person name="Petersen C."/>
            <person name="Sorensen T."/>
            <person name="Nielsen M.R."/>
            <person name="Sondergaard T.E."/>
            <person name="Sorensen J.L."/>
            <person name="Fitzpatrick D.A."/>
            <person name="Frisvad J.C."/>
            <person name="Nielsen K.L."/>
        </authorList>
    </citation>
    <scope>NUCLEOTIDE SEQUENCE</scope>
    <source>
        <strain evidence="1">IBT 22155</strain>
    </source>
</reference>
<accession>A0A9W9KTZ3</accession>
<comment type="caution">
    <text evidence="1">The sequence shown here is derived from an EMBL/GenBank/DDBJ whole genome shotgun (WGS) entry which is preliminary data.</text>
</comment>
<protein>
    <recommendedName>
        <fullName evidence="3">Reverse transcriptase Ty1/copia-type domain-containing protein</fullName>
    </recommendedName>
</protein>
<sequence>MALAAAFDLDTLQLDAVNAFLNSILTDEVYVELPPGMFPKTANVRCWRLHINLVSEYAVQKRVDCIQLERVQVESCSQGHDHACGSYSQCGGILLLCGDNL</sequence>
<evidence type="ECO:0008006" key="3">
    <source>
        <dbReference type="Google" id="ProtNLM"/>
    </source>
</evidence>
<dbReference type="EMBL" id="JAPQKL010000008">
    <property type="protein sequence ID" value="KAJ5120891.1"/>
    <property type="molecule type" value="Genomic_DNA"/>
</dbReference>
<dbReference type="Proteomes" id="UP001149079">
    <property type="component" value="Unassembled WGS sequence"/>
</dbReference>
<organism evidence="1 2">
    <name type="scientific">Penicillium bovifimosum</name>
    <dbReference type="NCBI Taxonomy" id="126998"/>
    <lineage>
        <taxon>Eukaryota</taxon>
        <taxon>Fungi</taxon>
        <taxon>Dikarya</taxon>
        <taxon>Ascomycota</taxon>
        <taxon>Pezizomycotina</taxon>
        <taxon>Eurotiomycetes</taxon>
        <taxon>Eurotiomycetidae</taxon>
        <taxon>Eurotiales</taxon>
        <taxon>Aspergillaceae</taxon>
        <taxon>Penicillium</taxon>
    </lineage>
</organism>
<keyword evidence="2" id="KW-1185">Reference proteome</keyword>
<name>A0A9W9KTZ3_9EURO</name>
<dbReference type="RefSeq" id="XP_056517395.1">
    <property type="nucleotide sequence ID" value="XM_056671022.1"/>
</dbReference>
<dbReference type="AlphaFoldDB" id="A0A9W9KTZ3"/>
<reference evidence="1" key="1">
    <citation type="submission" date="2022-11" db="EMBL/GenBank/DDBJ databases">
        <authorList>
            <person name="Petersen C."/>
        </authorList>
    </citation>
    <scope>NUCLEOTIDE SEQUENCE</scope>
    <source>
        <strain evidence="1">IBT 22155</strain>
    </source>
</reference>
<evidence type="ECO:0000313" key="2">
    <source>
        <dbReference type="Proteomes" id="UP001149079"/>
    </source>
</evidence>
<proteinExistence type="predicted"/>
<evidence type="ECO:0000313" key="1">
    <source>
        <dbReference type="EMBL" id="KAJ5120891.1"/>
    </source>
</evidence>